<reference evidence="2 3" key="1">
    <citation type="submission" date="2020-11" db="EMBL/GenBank/DDBJ databases">
        <authorList>
            <person name="Wallbank WR R."/>
            <person name="Pardo Diaz C."/>
            <person name="Kozak K."/>
            <person name="Martin S."/>
            <person name="Jiggins C."/>
            <person name="Moest M."/>
            <person name="Warren A I."/>
            <person name="Generalovic N T."/>
            <person name="Byers J.R.P. K."/>
            <person name="Montejo-Kovacevich G."/>
            <person name="Yen C E."/>
        </authorList>
    </citation>
    <scope>NUCLEOTIDE SEQUENCE [LARGE SCALE GENOMIC DNA]</scope>
</reference>
<keyword evidence="3" id="KW-1185">Reference proteome</keyword>
<feature type="compositionally biased region" description="Basic and acidic residues" evidence="1">
    <location>
        <begin position="53"/>
        <end position="64"/>
    </location>
</feature>
<evidence type="ECO:0000256" key="1">
    <source>
        <dbReference type="SAM" id="MobiDB-lite"/>
    </source>
</evidence>
<feature type="region of interest" description="Disordered" evidence="1">
    <location>
        <begin position="200"/>
        <end position="235"/>
    </location>
</feature>
<protein>
    <submittedName>
        <fullName evidence="2">Uncharacterized protein</fullName>
    </submittedName>
</protein>
<proteinExistence type="predicted"/>
<feature type="region of interest" description="Disordered" evidence="1">
    <location>
        <begin position="261"/>
        <end position="285"/>
    </location>
</feature>
<dbReference type="Proteomes" id="UP000594454">
    <property type="component" value="Chromosome 5"/>
</dbReference>
<sequence length="412" mass="46874">MESKPSSVRNGITVTKRIRIRPVTTPYPTLIKWSPPCNNPHTQISNAVVKTKTHVEKTSSRSERSSQPVPLSEKLVNKHESRKRETNVKTNDKRKEVSKSEHPTGFAKESKTLKINQEVSTKSGKQLERLLEKTNGVNAPESRIRQSERPIPDIFDRKVKICSTSRSNSDQKSKGQAECKKPKPAITVPLTNVGETKIPSAKDDILGRPTTECKSNHEKLDLSEGGTPDELPENYTLPKSIKCRISRFTKDDVERQITVGQALLSNKNNNSNRNDTTTERKRSPPVKGINALHEDVLNQPPTKRVKTNSYDEQNKYEHRNPFKANQRTSCSLAAINADAFRENFTKTEQSVQQGEGSPRIFERFLDRRINEGNPEIRYTAKYKTLILRKDIPKKAGKIDHSVRQLDPMRYKY</sequence>
<feature type="region of interest" description="Disordered" evidence="1">
    <location>
        <begin position="52"/>
        <end position="111"/>
    </location>
</feature>
<feature type="compositionally biased region" description="Basic and acidic residues" evidence="1">
    <location>
        <begin position="75"/>
        <end position="111"/>
    </location>
</feature>
<gene>
    <name evidence="2" type="ORF">HERILL_LOCUS12771</name>
</gene>
<name>A0A7R8V135_HERIL</name>
<dbReference type="AlphaFoldDB" id="A0A7R8V135"/>
<accession>A0A7R8V135</accession>
<feature type="region of interest" description="Disordered" evidence="1">
    <location>
        <begin position="163"/>
        <end position="186"/>
    </location>
</feature>
<organism evidence="2 3">
    <name type="scientific">Hermetia illucens</name>
    <name type="common">Black soldier fly</name>
    <dbReference type="NCBI Taxonomy" id="343691"/>
    <lineage>
        <taxon>Eukaryota</taxon>
        <taxon>Metazoa</taxon>
        <taxon>Ecdysozoa</taxon>
        <taxon>Arthropoda</taxon>
        <taxon>Hexapoda</taxon>
        <taxon>Insecta</taxon>
        <taxon>Pterygota</taxon>
        <taxon>Neoptera</taxon>
        <taxon>Endopterygota</taxon>
        <taxon>Diptera</taxon>
        <taxon>Brachycera</taxon>
        <taxon>Stratiomyomorpha</taxon>
        <taxon>Stratiomyidae</taxon>
        <taxon>Hermetiinae</taxon>
        <taxon>Hermetia</taxon>
    </lineage>
</organism>
<dbReference type="EMBL" id="LR899013">
    <property type="protein sequence ID" value="CAD7090277.1"/>
    <property type="molecule type" value="Genomic_DNA"/>
</dbReference>
<evidence type="ECO:0000313" key="2">
    <source>
        <dbReference type="EMBL" id="CAD7090277.1"/>
    </source>
</evidence>
<dbReference type="InParanoid" id="A0A7R8V135"/>
<evidence type="ECO:0000313" key="3">
    <source>
        <dbReference type="Proteomes" id="UP000594454"/>
    </source>
</evidence>
<feature type="compositionally biased region" description="Basic and acidic residues" evidence="1">
    <location>
        <begin position="169"/>
        <end position="181"/>
    </location>
</feature>
<feature type="compositionally biased region" description="Low complexity" evidence="1">
    <location>
        <begin position="265"/>
        <end position="274"/>
    </location>
</feature>